<reference evidence="4" key="1">
    <citation type="journal article" date="2020" name="Nat. Commun.">
        <title>Large-scale genome sequencing of mycorrhizal fungi provides insights into the early evolution of symbiotic traits.</title>
        <authorList>
            <person name="Miyauchi S."/>
            <person name="Kiss E."/>
            <person name="Kuo A."/>
            <person name="Drula E."/>
            <person name="Kohler A."/>
            <person name="Sanchez-Garcia M."/>
            <person name="Morin E."/>
            <person name="Andreopoulos B."/>
            <person name="Barry K.W."/>
            <person name="Bonito G."/>
            <person name="Buee M."/>
            <person name="Carver A."/>
            <person name="Chen C."/>
            <person name="Cichocki N."/>
            <person name="Clum A."/>
            <person name="Culley D."/>
            <person name="Crous P.W."/>
            <person name="Fauchery L."/>
            <person name="Girlanda M."/>
            <person name="Hayes R.D."/>
            <person name="Keri Z."/>
            <person name="LaButti K."/>
            <person name="Lipzen A."/>
            <person name="Lombard V."/>
            <person name="Magnuson J."/>
            <person name="Maillard F."/>
            <person name="Murat C."/>
            <person name="Nolan M."/>
            <person name="Ohm R.A."/>
            <person name="Pangilinan J."/>
            <person name="Pereira M.F."/>
            <person name="Perotto S."/>
            <person name="Peter M."/>
            <person name="Pfister S."/>
            <person name="Riley R."/>
            <person name="Sitrit Y."/>
            <person name="Stielow J.B."/>
            <person name="Szollosi G."/>
            <person name="Zifcakova L."/>
            <person name="Stursova M."/>
            <person name="Spatafora J.W."/>
            <person name="Tedersoo L."/>
            <person name="Vaario L.M."/>
            <person name="Yamada A."/>
            <person name="Yan M."/>
            <person name="Wang P."/>
            <person name="Xu J."/>
            <person name="Bruns T."/>
            <person name="Baldrian P."/>
            <person name="Vilgalys R."/>
            <person name="Dunand C."/>
            <person name="Henrissat B."/>
            <person name="Grigoriev I.V."/>
            <person name="Hibbett D."/>
            <person name="Nagy L.G."/>
            <person name="Martin F.M."/>
        </authorList>
    </citation>
    <scope>NUCLEOTIDE SEQUENCE</scope>
    <source>
        <strain evidence="4">UP504</strain>
    </source>
</reference>
<name>A0A9P6DNK4_9AGAM</name>
<feature type="region of interest" description="Disordered" evidence="2">
    <location>
        <begin position="649"/>
        <end position="750"/>
    </location>
</feature>
<dbReference type="SMART" id="SM00325">
    <property type="entry name" value="RhoGEF"/>
    <property type="match status" value="1"/>
</dbReference>
<evidence type="ECO:0000259" key="3">
    <source>
        <dbReference type="PROSITE" id="PS50010"/>
    </source>
</evidence>
<dbReference type="Gene3D" id="1.20.900.10">
    <property type="entry name" value="Dbl homology (DH) domain"/>
    <property type="match status" value="1"/>
</dbReference>
<dbReference type="EMBL" id="MU129198">
    <property type="protein sequence ID" value="KAF9504745.1"/>
    <property type="molecule type" value="Genomic_DNA"/>
</dbReference>
<feature type="region of interest" description="Disordered" evidence="2">
    <location>
        <begin position="1"/>
        <end position="28"/>
    </location>
</feature>
<sequence>MSSPRKMVPLASGPSERPRPQTGTSRSSVTRRAFFCSVVFEGGHHGNPLPQDVQNIIMSLGTQLSSKGKPVELDQEPPTAATSTEALLDPGSTDPTRRNRALTDASTFADVLNELVTTERSYVRRINTLKQSYADPLRSFARTKDTAIIPAYEAKTLFGNIDALIPANEAFLVDLEKMIGPNGHRLVGGIGDVALKHFKELKTFDCYRLYYSKREEAQGIFEREMLRKSSTGFAGFIDRIKYSTSDTKNRVGLRELLMDPVQRIPRYTLLFRTMIKHMPESDPQRAKLIEAEDAASKIAQCETDEQTKRAAVMYCLERTVDGFPPGLISNSRKFIDCIDVDDMLLDPNSSIASGSTSATPSPLPCTLFLFDDRLMIVKRHSSSASGRVIAGLDEIEKLAKTGIIGGPHMKKGGLSCKGVVDITDVVATDPGGSDLHIFLELEPPDQSDRWSNRPFRSLSVVHPPLTASQSSTSVAEDKARFLENLWLAQAMYRSRSGRSVPFVSQERDVGSSSRRVTLARTYFNVYQRTAYISEPKKSKVVLHLDPFGTADSLPFGMGCGPFVIVRAQPMAGELCRYTVTSSDESDEGEEDIVHTSTVASRIVQTIHQCGLFKFRTSTTSQPSTPTASTRGRAAIFNLDAISRNLFNTKSSTSSRGISGADFFSNGTGSSTTSSHKRSRSNASRASVIQMQSTGTTVDSSFKFSQRSTSTSATSVTDDDSFGLRSRSPSAQKLLKRGRSPDQNISPPNRGIAQLDESEWDLSMRLELARQNSLSQQHTGDMTTRRTELSLQETISEEDTSTLRRAPSTASTFRPRPTTPTPIAESSSRPSSAMSIRRPMGPREAPKSPNFRAANPEIEVDLEATLVQLGHPAPPPPRLRVPFELADEVFNVYSTPPPTATAPNGLPGTVEPLSIKKKNSVRQTSPTVSRKPRDSPLSKNPIRNPAISMRDRETPKIAPNGTSVKSNLVDRTLTIAETTLEDVNSSYRAIKRIKLEVESVRTLSNEFNGRDWANQIRGSAPSPLPQSPQGRYANRAAEARMEEMRQLIERGRGGLISRIESPVRDVNRSESWNLDDLKELVDEADRDIKQTLANHETLQSELKNLANEYKQQNMELDKARNELQHAKRQCELVKKLLADATAENEIMYDAFNEELDGMFQDANLPDSEAWRAMTDDLRKTKEERSTLSKENSSLKRSLELAQLQNEEWGALLRSQGLIS</sequence>
<dbReference type="InterPro" id="IPR000219">
    <property type="entry name" value="DH_dom"/>
</dbReference>
<dbReference type="GO" id="GO:0005085">
    <property type="term" value="F:guanyl-nucleotide exchange factor activity"/>
    <property type="evidence" value="ECO:0007669"/>
    <property type="project" value="InterPro"/>
</dbReference>
<dbReference type="SUPFAM" id="SSF48065">
    <property type="entry name" value="DBL homology domain (DH-domain)"/>
    <property type="match status" value="1"/>
</dbReference>
<accession>A0A9P6DNK4</accession>
<protein>
    <recommendedName>
        <fullName evidence="3">DH domain-containing protein</fullName>
    </recommendedName>
</protein>
<evidence type="ECO:0000313" key="4">
    <source>
        <dbReference type="EMBL" id="KAF9504745.1"/>
    </source>
</evidence>
<dbReference type="PROSITE" id="PS50010">
    <property type="entry name" value="DH_2"/>
    <property type="match status" value="1"/>
</dbReference>
<gene>
    <name evidence="4" type="ORF">BS47DRAFT_1490085</name>
</gene>
<dbReference type="PANTHER" id="PTHR12673:SF270">
    <property type="entry name" value="FYVE-TYPE DOMAIN-CONTAINING PROTEIN"/>
    <property type="match status" value="1"/>
</dbReference>
<organism evidence="4 5">
    <name type="scientific">Hydnum rufescens UP504</name>
    <dbReference type="NCBI Taxonomy" id="1448309"/>
    <lineage>
        <taxon>Eukaryota</taxon>
        <taxon>Fungi</taxon>
        <taxon>Dikarya</taxon>
        <taxon>Basidiomycota</taxon>
        <taxon>Agaricomycotina</taxon>
        <taxon>Agaricomycetes</taxon>
        <taxon>Cantharellales</taxon>
        <taxon>Hydnaceae</taxon>
        <taxon>Hydnum</taxon>
    </lineage>
</organism>
<dbReference type="AlphaFoldDB" id="A0A9P6DNK4"/>
<dbReference type="CDD" id="cd00160">
    <property type="entry name" value="RhoGEF"/>
    <property type="match status" value="1"/>
</dbReference>
<dbReference type="OrthoDB" id="660555at2759"/>
<dbReference type="GO" id="GO:0005737">
    <property type="term" value="C:cytoplasm"/>
    <property type="evidence" value="ECO:0007669"/>
    <property type="project" value="TreeGrafter"/>
</dbReference>
<feature type="compositionally biased region" description="Polar residues" evidence="2">
    <location>
        <begin position="682"/>
        <end position="706"/>
    </location>
</feature>
<feature type="region of interest" description="Disordered" evidence="2">
    <location>
        <begin position="895"/>
        <end position="962"/>
    </location>
</feature>
<evidence type="ECO:0000256" key="2">
    <source>
        <dbReference type="SAM" id="MobiDB-lite"/>
    </source>
</evidence>
<feature type="compositionally biased region" description="Low complexity" evidence="2">
    <location>
        <begin position="664"/>
        <end position="673"/>
    </location>
</feature>
<comment type="caution">
    <text evidence="4">The sequence shown here is derived from an EMBL/GenBank/DDBJ whole genome shotgun (WGS) entry which is preliminary data.</text>
</comment>
<evidence type="ECO:0000256" key="1">
    <source>
        <dbReference type="SAM" id="Coils"/>
    </source>
</evidence>
<feature type="coiled-coil region" evidence="1">
    <location>
        <begin position="1073"/>
        <end position="1142"/>
    </location>
</feature>
<feature type="compositionally biased region" description="Low complexity" evidence="2">
    <location>
        <begin position="806"/>
        <end position="838"/>
    </location>
</feature>
<keyword evidence="1" id="KW-0175">Coiled coil</keyword>
<feature type="region of interest" description="Disordered" evidence="2">
    <location>
        <begin position="67"/>
        <end position="99"/>
    </location>
</feature>
<dbReference type="InterPro" id="IPR051092">
    <property type="entry name" value="FYVE_RhoGEF_PH"/>
</dbReference>
<feature type="domain" description="DH" evidence="3">
    <location>
        <begin position="107"/>
        <end position="305"/>
    </location>
</feature>
<proteinExistence type="predicted"/>
<feature type="region of interest" description="Disordered" evidence="2">
    <location>
        <begin position="793"/>
        <end position="850"/>
    </location>
</feature>
<dbReference type="PANTHER" id="PTHR12673">
    <property type="entry name" value="FACIOGENITAL DYSPLASIA PROTEIN"/>
    <property type="match status" value="1"/>
</dbReference>
<dbReference type="Pfam" id="PF00621">
    <property type="entry name" value="RhoGEF"/>
    <property type="match status" value="1"/>
</dbReference>
<evidence type="ECO:0000313" key="5">
    <source>
        <dbReference type="Proteomes" id="UP000886523"/>
    </source>
</evidence>
<dbReference type="Proteomes" id="UP000886523">
    <property type="component" value="Unassembled WGS sequence"/>
</dbReference>
<dbReference type="InterPro" id="IPR035899">
    <property type="entry name" value="DBL_dom_sf"/>
</dbReference>
<keyword evidence="5" id="KW-1185">Reference proteome</keyword>